<evidence type="ECO:0000313" key="3">
    <source>
        <dbReference type="EMBL" id="GHO46713.1"/>
    </source>
</evidence>
<feature type="compositionally biased region" description="Polar residues" evidence="1">
    <location>
        <begin position="227"/>
        <end position="238"/>
    </location>
</feature>
<evidence type="ECO:0000256" key="1">
    <source>
        <dbReference type="SAM" id="MobiDB-lite"/>
    </source>
</evidence>
<feature type="compositionally biased region" description="Polar residues" evidence="1">
    <location>
        <begin position="115"/>
        <end position="131"/>
    </location>
</feature>
<feature type="region of interest" description="Disordered" evidence="1">
    <location>
        <begin position="115"/>
        <end position="178"/>
    </location>
</feature>
<proteinExistence type="predicted"/>
<keyword evidence="2" id="KW-0812">Transmembrane</keyword>
<dbReference type="RefSeq" id="WP_220196072.1">
    <property type="nucleotide sequence ID" value="NZ_BNJF01000002.1"/>
</dbReference>
<sequence length="430" mass="46022">MEEGSSDTAANTRRLEELLDQLGTRYDKSLSGLTEEEPIAPSNPISQPSFPPPGTWLNELKSLETPIQTDANAVLPANQTSLASTTDPHSGIQSGPIVAPPLAYPQVPGEFAKRVSQSGIQNTTVSTPSSRTTDKLDEKSLSFPVGTKSDTSSQPVPKPAPNIVRILPDPPRRASGNRKRRSFIPAIVCLVLLTIAGIFWLMQQSNANLLPEVQQETNSIATAANTPALQNTPGQTPTDSHHPTQTTTPKTKATPTTPSNPTTAPTSPPTQVVKPPVTSTSALSFEDGGTDGWIHSDPDGTLYSVKNQATSSAKDGSHVLMVSYNSDNSSSYPTLETPLLPKTLKSGQTITAYILKTQGSSVEASLYIADQNDTWYKATSDSNVAFVNSNQTWYSFTFRVPSNIQGPATKVGIILFGYNAVVYIDAIDWN</sequence>
<feature type="region of interest" description="Disordered" evidence="1">
    <location>
        <begin position="27"/>
        <end position="58"/>
    </location>
</feature>
<accession>A0A8J3I6E8</accession>
<comment type="caution">
    <text evidence="3">The sequence shown here is derived from an EMBL/GenBank/DDBJ whole genome shotgun (WGS) entry which is preliminary data.</text>
</comment>
<dbReference type="Gene3D" id="2.60.120.260">
    <property type="entry name" value="Galactose-binding domain-like"/>
    <property type="match status" value="1"/>
</dbReference>
<dbReference type="Proteomes" id="UP000612362">
    <property type="component" value="Unassembled WGS sequence"/>
</dbReference>
<organism evidence="3 4">
    <name type="scientific">Ktedonospora formicarum</name>
    <dbReference type="NCBI Taxonomy" id="2778364"/>
    <lineage>
        <taxon>Bacteria</taxon>
        <taxon>Bacillati</taxon>
        <taxon>Chloroflexota</taxon>
        <taxon>Ktedonobacteria</taxon>
        <taxon>Ktedonobacterales</taxon>
        <taxon>Ktedonobacteraceae</taxon>
        <taxon>Ktedonospora</taxon>
    </lineage>
</organism>
<evidence type="ECO:0000313" key="4">
    <source>
        <dbReference type="Proteomes" id="UP000612362"/>
    </source>
</evidence>
<feature type="transmembrane region" description="Helical" evidence="2">
    <location>
        <begin position="182"/>
        <end position="202"/>
    </location>
</feature>
<keyword evidence="2" id="KW-0472">Membrane</keyword>
<dbReference type="EMBL" id="BNJF01000002">
    <property type="protein sequence ID" value="GHO46713.1"/>
    <property type="molecule type" value="Genomic_DNA"/>
</dbReference>
<reference evidence="3" key="1">
    <citation type="submission" date="2020-10" db="EMBL/GenBank/DDBJ databases">
        <title>Taxonomic study of unclassified bacteria belonging to the class Ktedonobacteria.</title>
        <authorList>
            <person name="Yabe S."/>
            <person name="Wang C.M."/>
            <person name="Zheng Y."/>
            <person name="Sakai Y."/>
            <person name="Cavaletti L."/>
            <person name="Monciardini P."/>
            <person name="Donadio S."/>
        </authorList>
    </citation>
    <scope>NUCLEOTIDE SEQUENCE</scope>
    <source>
        <strain evidence="3">SOSP1-1</strain>
    </source>
</reference>
<dbReference type="AlphaFoldDB" id="A0A8J3I6E8"/>
<name>A0A8J3I6E8_9CHLR</name>
<feature type="region of interest" description="Disordered" evidence="1">
    <location>
        <begin position="227"/>
        <end position="296"/>
    </location>
</feature>
<keyword evidence="4" id="KW-1185">Reference proteome</keyword>
<evidence type="ECO:0000256" key="2">
    <source>
        <dbReference type="SAM" id="Phobius"/>
    </source>
</evidence>
<feature type="compositionally biased region" description="Low complexity" evidence="1">
    <location>
        <begin position="243"/>
        <end position="271"/>
    </location>
</feature>
<keyword evidence="2" id="KW-1133">Transmembrane helix</keyword>
<protein>
    <submittedName>
        <fullName evidence="3">Uncharacterized protein</fullName>
    </submittedName>
</protein>
<gene>
    <name evidence="3" type="ORF">KSX_48760</name>
</gene>